<reference evidence="5 6" key="1">
    <citation type="submission" date="2019-01" db="EMBL/GenBank/DDBJ databases">
        <authorList>
            <person name="Sayadi A."/>
        </authorList>
    </citation>
    <scope>NUCLEOTIDE SEQUENCE [LARGE SCALE GENOMIC DNA]</scope>
</reference>
<dbReference type="Gene3D" id="3.15.10.30">
    <property type="entry name" value="Haemolymph juvenile hormone binding protein"/>
    <property type="match status" value="1"/>
</dbReference>
<dbReference type="InterPro" id="IPR010562">
    <property type="entry name" value="Haemolymph_juvenile_hormone-bd"/>
</dbReference>
<dbReference type="PANTHER" id="PTHR11008:SF32">
    <property type="entry name" value="CIRCADIAN CLOCK-CONTROLLED PROTEIN DAYWAKE-RELATED"/>
    <property type="match status" value="1"/>
</dbReference>
<name>A0A653D8X2_CALMS</name>
<evidence type="ECO:0000256" key="3">
    <source>
        <dbReference type="ARBA" id="ARBA00060902"/>
    </source>
</evidence>
<gene>
    <name evidence="5" type="ORF">CALMAC_LOCUS15456</name>
</gene>
<dbReference type="OrthoDB" id="8182977at2759"/>
<keyword evidence="2" id="KW-0090">Biological rhythms</keyword>
<dbReference type="Proteomes" id="UP000410492">
    <property type="component" value="Unassembled WGS sequence"/>
</dbReference>
<proteinExistence type="inferred from homology"/>
<keyword evidence="6" id="KW-1185">Reference proteome</keyword>
<evidence type="ECO:0000256" key="4">
    <source>
        <dbReference type="SAM" id="SignalP"/>
    </source>
</evidence>
<evidence type="ECO:0000313" key="5">
    <source>
        <dbReference type="EMBL" id="VEN56595.1"/>
    </source>
</evidence>
<dbReference type="FunFam" id="3.15.10.30:FF:000001">
    <property type="entry name" value="Takeout-like protein 1"/>
    <property type="match status" value="1"/>
</dbReference>
<feature type="chain" id="PRO_5024921615" evidence="4">
    <location>
        <begin position="20"/>
        <end position="249"/>
    </location>
</feature>
<sequence>MKRIFVLAACSFSISSTFQWPPPGVTLCHRSQPDFTECLKENIPKGAHIIMKGLKEIGFPEVDPVKVPTPSIINANGGQMQLTMKMINCYLRGATTNSKIVDLKIDMDNGCSWSLDVDIPVLEWYGDYAIQGKLLMFQLNGHGKCNFTLLDTRIHQEMRCQKYQKNEKTYIKISNFTVDINPRTMVYEVENIIPGNPEISEQVVKTLNSDPLLVWSEIKPAFNTIVGQMHKDVGNKLYSKIPFDEIYLP</sequence>
<dbReference type="InterPro" id="IPR038606">
    <property type="entry name" value="To_sf"/>
</dbReference>
<organism evidence="5 6">
    <name type="scientific">Callosobruchus maculatus</name>
    <name type="common">Southern cowpea weevil</name>
    <name type="synonym">Pulse bruchid</name>
    <dbReference type="NCBI Taxonomy" id="64391"/>
    <lineage>
        <taxon>Eukaryota</taxon>
        <taxon>Metazoa</taxon>
        <taxon>Ecdysozoa</taxon>
        <taxon>Arthropoda</taxon>
        <taxon>Hexapoda</taxon>
        <taxon>Insecta</taxon>
        <taxon>Pterygota</taxon>
        <taxon>Neoptera</taxon>
        <taxon>Endopterygota</taxon>
        <taxon>Coleoptera</taxon>
        <taxon>Polyphaga</taxon>
        <taxon>Cucujiformia</taxon>
        <taxon>Chrysomeloidea</taxon>
        <taxon>Chrysomelidae</taxon>
        <taxon>Bruchinae</taxon>
        <taxon>Bruchini</taxon>
        <taxon>Callosobruchus</taxon>
    </lineage>
</organism>
<dbReference type="GO" id="GO:0007623">
    <property type="term" value="P:circadian rhythm"/>
    <property type="evidence" value="ECO:0007669"/>
    <property type="project" value="UniProtKB-ARBA"/>
</dbReference>
<dbReference type="Pfam" id="PF06585">
    <property type="entry name" value="JHBP"/>
    <property type="match status" value="1"/>
</dbReference>
<dbReference type="GO" id="GO:0005615">
    <property type="term" value="C:extracellular space"/>
    <property type="evidence" value="ECO:0007669"/>
    <property type="project" value="TreeGrafter"/>
</dbReference>
<dbReference type="PANTHER" id="PTHR11008">
    <property type="entry name" value="PROTEIN TAKEOUT-LIKE PROTEIN"/>
    <property type="match status" value="1"/>
</dbReference>
<evidence type="ECO:0000256" key="1">
    <source>
        <dbReference type="ARBA" id="ARBA00022729"/>
    </source>
</evidence>
<keyword evidence="1 4" id="KW-0732">Signal</keyword>
<dbReference type="SMART" id="SM00700">
    <property type="entry name" value="JHBP"/>
    <property type="match status" value="1"/>
</dbReference>
<evidence type="ECO:0000256" key="2">
    <source>
        <dbReference type="ARBA" id="ARBA00023108"/>
    </source>
</evidence>
<evidence type="ECO:0000313" key="6">
    <source>
        <dbReference type="Proteomes" id="UP000410492"/>
    </source>
</evidence>
<feature type="signal peptide" evidence="4">
    <location>
        <begin position="1"/>
        <end position="19"/>
    </location>
</feature>
<dbReference type="AlphaFoldDB" id="A0A653D8X2"/>
<dbReference type="EMBL" id="CAACVG010010782">
    <property type="protein sequence ID" value="VEN56595.1"/>
    <property type="molecule type" value="Genomic_DNA"/>
</dbReference>
<protein>
    <submittedName>
        <fullName evidence="5">Uncharacterized protein</fullName>
    </submittedName>
</protein>
<comment type="similarity">
    <text evidence="3">Belongs to the TO family.</text>
</comment>
<accession>A0A653D8X2</accession>